<name>A0A0G4P100_PENC3</name>
<evidence type="ECO:0000313" key="6">
    <source>
        <dbReference type="EMBL" id="CRL19959.1"/>
    </source>
</evidence>
<dbReference type="SUPFAM" id="SSF46785">
    <property type="entry name" value="Winged helix' DNA-binding domain"/>
    <property type="match status" value="1"/>
</dbReference>
<dbReference type="InterPro" id="IPR016461">
    <property type="entry name" value="COMT-like"/>
</dbReference>
<evidence type="ECO:0000313" key="7">
    <source>
        <dbReference type="Proteomes" id="UP000053732"/>
    </source>
</evidence>
<dbReference type="Gene3D" id="1.10.10.10">
    <property type="entry name" value="Winged helix-like DNA-binding domain superfamily/Winged helix DNA-binding domain"/>
    <property type="match status" value="1"/>
</dbReference>
<dbReference type="InterPro" id="IPR001077">
    <property type="entry name" value="COMT_C"/>
</dbReference>
<dbReference type="GO" id="GO:0032259">
    <property type="term" value="P:methylation"/>
    <property type="evidence" value="ECO:0007669"/>
    <property type="project" value="UniProtKB-KW"/>
</dbReference>
<dbReference type="GO" id="GO:0044550">
    <property type="term" value="P:secondary metabolite biosynthetic process"/>
    <property type="evidence" value="ECO:0007669"/>
    <property type="project" value="UniProtKB-ARBA"/>
</dbReference>
<dbReference type="InterPro" id="IPR036390">
    <property type="entry name" value="WH_DNA-bd_sf"/>
</dbReference>
<feature type="domain" description="O-methyltransferase C-terminal" evidence="5">
    <location>
        <begin position="182"/>
        <end position="382"/>
    </location>
</feature>
<dbReference type="PIRSF" id="PIRSF005739">
    <property type="entry name" value="O-mtase"/>
    <property type="match status" value="1"/>
</dbReference>
<evidence type="ECO:0000256" key="4">
    <source>
        <dbReference type="PIRSR" id="PIRSR005739-1"/>
    </source>
</evidence>
<dbReference type="Pfam" id="PF00891">
    <property type="entry name" value="Methyltransf_2"/>
    <property type="match status" value="1"/>
</dbReference>
<dbReference type="Proteomes" id="UP000053732">
    <property type="component" value="Unassembled WGS sequence"/>
</dbReference>
<dbReference type="GO" id="GO:0008171">
    <property type="term" value="F:O-methyltransferase activity"/>
    <property type="evidence" value="ECO:0007669"/>
    <property type="project" value="InterPro"/>
</dbReference>
<keyword evidence="1 6" id="KW-0489">Methyltransferase</keyword>
<evidence type="ECO:0000256" key="2">
    <source>
        <dbReference type="ARBA" id="ARBA00022679"/>
    </source>
</evidence>
<dbReference type="Gene3D" id="3.40.50.150">
    <property type="entry name" value="Vaccinia Virus protein VP39"/>
    <property type="match status" value="1"/>
</dbReference>
<sequence>MSATNEVNDSHVRLNDFCNVVEAVDQTSFSSDGERINALAAAYRLIGRLETPWDTVARLCMIEEPALFASLKIARDLQLFEEWHRVKEDAVCSDVELADLVGCDAFLLRRVLAHLAATNMLENPADGQYKPTAFTKALLQPVFGEWINYLYDSLIPCFHKAPEYLARTEYKNPTDPSNGIFQYTKSFTGGLFEYYDTHPEEGKSFNNVMGGVMANQAGMLDIYPLESLMGPTGDERETALLVDVGGNVGHDINKLLSKGSSLAPRLVLQDRDDVVRLAKCPPDVTVMAHDFFTPQPVKGARAYYLHGVIHDWADAEAGRILGHLRDAMTTGYSKLLIHDHVLSERNSHPQATAYDLTMMVKVSAFERTELMWRELLRSVGFNVIRIWNSPLATQSVIEAEPMNAEQ</sequence>
<proteinExistence type="predicted"/>
<protein>
    <submittedName>
        <fullName evidence="6">O-methyltransferase, COMT, eukaryota</fullName>
    </submittedName>
</protein>
<evidence type="ECO:0000256" key="1">
    <source>
        <dbReference type="ARBA" id="ARBA00022603"/>
    </source>
</evidence>
<keyword evidence="7" id="KW-1185">Reference proteome</keyword>
<evidence type="ECO:0000259" key="5">
    <source>
        <dbReference type="Pfam" id="PF00891"/>
    </source>
</evidence>
<dbReference type="PROSITE" id="PS51683">
    <property type="entry name" value="SAM_OMT_II"/>
    <property type="match status" value="1"/>
</dbReference>
<dbReference type="InterPro" id="IPR029063">
    <property type="entry name" value="SAM-dependent_MTases_sf"/>
</dbReference>
<dbReference type="PANTHER" id="PTHR43712:SF17">
    <property type="entry name" value="O-METHYLTRANSFERASE"/>
    <property type="match status" value="1"/>
</dbReference>
<dbReference type="EMBL" id="HG793136">
    <property type="protein sequence ID" value="CRL19959.1"/>
    <property type="molecule type" value="Genomic_DNA"/>
</dbReference>
<gene>
    <name evidence="6" type="ORF">PCAMFM013_S003g000751</name>
</gene>
<feature type="active site" description="Proton acceptor" evidence="4">
    <location>
        <position position="310"/>
    </location>
</feature>
<dbReference type="AlphaFoldDB" id="A0A0G4P100"/>
<keyword evidence="3" id="KW-0949">S-adenosyl-L-methionine</keyword>
<dbReference type="SUPFAM" id="SSF53335">
    <property type="entry name" value="S-adenosyl-L-methionine-dependent methyltransferases"/>
    <property type="match status" value="1"/>
</dbReference>
<keyword evidence="2 6" id="KW-0808">Transferase</keyword>
<accession>A0A0G4P100</accession>
<evidence type="ECO:0000256" key="3">
    <source>
        <dbReference type="ARBA" id="ARBA00022691"/>
    </source>
</evidence>
<organism evidence="6 7">
    <name type="scientific">Penicillium camemberti (strain FM 013)</name>
    <dbReference type="NCBI Taxonomy" id="1429867"/>
    <lineage>
        <taxon>Eukaryota</taxon>
        <taxon>Fungi</taxon>
        <taxon>Dikarya</taxon>
        <taxon>Ascomycota</taxon>
        <taxon>Pezizomycotina</taxon>
        <taxon>Eurotiomycetes</taxon>
        <taxon>Eurotiomycetidae</taxon>
        <taxon>Eurotiales</taxon>
        <taxon>Aspergillaceae</taxon>
        <taxon>Penicillium</taxon>
    </lineage>
</organism>
<dbReference type="PANTHER" id="PTHR43712">
    <property type="entry name" value="PUTATIVE (AFU_ORTHOLOGUE AFUA_4G14580)-RELATED"/>
    <property type="match status" value="1"/>
</dbReference>
<reference evidence="6 7" key="1">
    <citation type="journal article" date="2014" name="Nat. Commun.">
        <title>Multiple recent horizontal transfers of a large genomic region in cheese making fungi.</title>
        <authorList>
            <person name="Cheeseman K."/>
            <person name="Ropars J."/>
            <person name="Renault P."/>
            <person name="Dupont J."/>
            <person name="Gouzy J."/>
            <person name="Branca A."/>
            <person name="Abraham A.L."/>
            <person name="Ceppi M."/>
            <person name="Conseiller E."/>
            <person name="Debuchy R."/>
            <person name="Malagnac F."/>
            <person name="Goarin A."/>
            <person name="Silar P."/>
            <person name="Lacoste S."/>
            <person name="Sallet E."/>
            <person name="Bensimon A."/>
            <person name="Giraud T."/>
            <person name="Brygoo Y."/>
        </authorList>
    </citation>
    <scope>NUCLEOTIDE SEQUENCE [LARGE SCALE GENOMIC DNA]</scope>
    <source>
        <strain evidence="7">FM 013</strain>
    </source>
</reference>
<dbReference type="InterPro" id="IPR036388">
    <property type="entry name" value="WH-like_DNA-bd_sf"/>
</dbReference>
<dbReference type="STRING" id="1429867.A0A0G4P100"/>